<keyword evidence="2" id="KW-0238">DNA-binding</keyword>
<dbReference type="Proteomes" id="UP000316659">
    <property type="component" value="Unassembled WGS sequence"/>
</dbReference>
<dbReference type="Gene3D" id="1.10.260.40">
    <property type="entry name" value="lambda repressor-like DNA-binding domains"/>
    <property type="match status" value="1"/>
</dbReference>
<dbReference type="InterPro" id="IPR028082">
    <property type="entry name" value="Peripla_BP_I"/>
</dbReference>
<feature type="domain" description="HTH cro/C1-type" evidence="6">
    <location>
        <begin position="6"/>
        <end position="32"/>
    </location>
</feature>
<keyword evidence="1" id="KW-0805">Transcription regulation</keyword>
<evidence type="ECO:0000256" key="3">
    <source>
        <dbReference type="ARBA" id="ARBA00023163"/>
    </source>
</evidence>
<dbReference type="SMART" id="SM00354">
    <property type="entry name" value="HTH_LACI"/>
    <property type="match status" value="1"/>
</dbReference>
<dbReference type="RefSeq" id="WP_141388809.1">
    <property type="nucleotide sequence ID" value="NZ_BJNZ01000006.1"/>
</dbReference>
<comment type="caution">
    <text evidence="7">The sequence shown here is derived from an EMBL/GenBank/DDBJ whole genome shotgun (WGS) entry which is preliminary data.</text>
</comment>
<dbReference type="Gene3D" id="3.40.50.2300">
    <property type="match status" value="2"/>
</dbReference>
<evidence type="ECO:0000259" key="6">
    <source>
        <dbReference type="PROSITE" id="PS50943"/>
    </source>
</evidence>
<sequence length="335" mass="36297">MANIGDVAREAGVSRSTVSYVLSGKRTISQETKDRVNAAIQRLDFSVRSSARALATARTMNIGVVVQFHHSEFQPAMAAYLVALSDAAREAGYGLQLITDGDGVRAVRSAIAGHQVDGLVLLNVVADDPRVDPIETAGFPAVLVGMADGSSLDAVDLDFASGAQTLVNHLHDKGHREVTFVRWPQEIYQAGHTFATRFERAARARARRLGVRLVDHYCRPEPAEIRQDLRDLLHRHDGSTALLVHNDGAVAMLPTVLHEAGLEVPRDLSVVSLHSSELADFFALPYTSVESQPEMVAQSAVRLLTQRMGGQAESTTSHMLVPPQLTDRGSVRTLS</sequence>
<organism evidence="7 8">
    <name type="scientific">Cellulosimicrobium cellulans</name>
    <name type="common">Arthrobacter luteus</name>
    <dbReference type="NCBI Taxonomy" id="1710"/>
    <lineage>
        <taxon>Bacteria</taxon>
        <taxon>Bacillati</taxon>
        <taxon>Actinomycetota</taxon>
        <taxon>Actinomycetes</taxon>
        <taxon>Micrococcales</taxon>
        <taxon>Promicromonosporaceae</taxon>
        <taxon>Cellulosimicrobium</taxon>
    </lineage>
</organism>
<keyword evidence="3" id="KW-0804">Transcription</keyword>
<protein>
    <submittedName>
        <fullName evidence="7">LacI family transcriptional regulator</fullName>
    </submittedName>
</protein>
<evidence type="ECO:0000259" key="5">
    <source>
        <dbReference type="PROSITE" id="PS50932"/>
    </source>
</evidence>
<feature type="domain" description="HTH lacI-type" evidence="5">
    <location>
        <begin position="2"/>
        <end position="56"/>
    </location>
</feature>
<evidence type="ECO:0000256" key="2">
    <source>
        <dbReference type="ARBA" id="ARBA00023125"/>
    </source>
</evidence>
<dbReference type="SUPFAM" id="SSF53822">
    <property type="entry name" value="Periplasmic binding protein-like I"/>
    <property type="match status" value="1"/>
</dbReference>
<evidence type="ECO:0000313" key="8">
    <source>
        <dbReference type="Proteomes" id="UP000316659"/>
    </source>
</evidence>
<dbReference type="EMBL" id="BJNZ01000006">
    <property type="protein sequence ID" value="GED09248.1"/>
    <property type="molecule type" value="Genomic_DNA"/>
</dbReference>
<dbReference type="PANTHER" id="PTHR30146">
    <property type="entry name" value="LACI-RELATED TRANSCRIPTIONAL REPRESSOR"/>
    <property type="match status" value="1"/>
</dbReference>
<dbReference type="PROSITE" id="PS00356">
    <property type="entry name" value="HTH_LACI_1"/>
    <property type="match status" value="1"/>
</dbReference>
<dbReference type="GO" id="GO:0003700">
    <property type="term" value="F:DNA-binding transcription factor activity"/>
    <property type="evidence" value="ECO:0007669"/>
    <property type="project" value="TreeGrafter"/>
</dbReference>
<dbReference type="SUPFAM" id="SSF47413">
    <property type="entry name" value="lambda repressor-like DNA-binding domains"/>
    <property type="match status" value="1"/>
</dbReference>
<dbReference type="CDD" id="cd06267">
    <property type="entry name" value="PBP1_LacI_sugar_binding-like"/>
    <property type="match status" value="1"/>
</dbReference>
<dbReference type="PROSITE" id="PS50943">
    <property type="entry name" value="HTH_CROC1"/>
    <property type="match status" value="1"/>
</dbReference>
<dbReference type="CDD" id="cd01392">
    <property type="entry name" value="HTH_LacI"/>
    <property type="match status" value="1"/>
</dbReference>
<dbReference type="InterPro" id="IPR046335">
    <property type="entry name" value="LacI/GalR-like_sensor"/>
</dbReference>
<feature type="region of interest" description="Disordered" evidence="4">
    <location>
        <begin position="308"/>
        <end position="335"/>
    </location>
</feature>
<accession>A0A4Y4E0Y7</accession>
<dbReference type="PANTHER" id="PTHR30146:SF153">
    <property type="entry name" value="LACTOSE OPERON REPRESSOR"/>
    <property type="match status" value="1"/>
</dbReference>
<dbReference type="InterPro" id="IPR010982">
    <property type="entry name" value="Lambda_DNA-bd_dom_sf"/>
</dbReference>
<name>A0A4Y4E0Y7_CELCE</name>
<dbReference type="AlphaFoldDB" id="A0A4Y4E0Y7"/>
<evidence type="ECO:0000256" key="4">
    <source>
        <dbReference type="SAM" id="MobiDB-lite"/>
    </source>
</evidence>
<reference evidence="7 8" key="1">
    <citation type="submission" date="2019-06" db="EMBL/GenBank/DDBJ databases">
        <title>Whole genome shotgun sequence of Cellulosimicrobium cellulans NBRC 15516.</title>
        <authorList>
            <person name="Hosoyama A."/>
            <person name="Uohara A."/>
            <person name="Ohji S."/>
            <person name="Ichikawa N."/>
        </authorList>
    </citation>
    <scope>NUCLEOTIDE SEQUENCE [LARGE SCALE GENOMIC DNA]</scope>
    <source>
        <strain evidence="7 8">NBRC 15516</strain>
    </source>
</reference>
<proteinExistence type="predicted"/>
<dbReference type="PROSITE" id="PS50932">
    <property type="entry name" value="HTH_LACI_2"/>
    <property type="match status" value="1"/>
</dbReference>
<dbReference type="Pfam" id="PF00356">
    <property type="entry name" value="LacI"/>
    <property type="match status" value="1"/>
</dbReference>
<dbReference type="GO" id="GO:0000976">
    <property type="term" value="F:transcription cis-regulatory region binding"/>
    <property type="evidence" value="ECO:0007669"/>
    <property type="project" value="TreeGrafter"/>
</dbReference>
<evidence type="ECO:0000313" key="7">
    <source>
        <dbReference type="EMBL" id="GED09248.1"/>
    </source>
</evidence>
<dbReference type="InterPro" id="IPR001387">
    <property type="entry name" value="Cro/C1-type_HTH"/>
</dbReference>
<evidence type="ECO:0000256" key="1">
    <source>
        <dbReference type="ARBA" id="ARBA00023015"/>
    </source>
</evidence>
<gene>
    <name evidence="7" type="ORF">CCE02nite_12470</name>
</gene>
<dbReference type="InterPro" id="IPR000843">
    <property type="entry name" value="HTH_LacI"/>
</dbReference>
<dbReference type="Pfam" id="PF13377">
    <property type="entry name" value="Peripla_BP_3"/>
    <property type="match status" value="1"/>
</dbReference>